<feature type="domain" description="Fungal lipase-type" evidence="2">
    <location>
        <begin position="294"/>
        <end position="432"/>
    </location>
</feature>
<proteinExistence type="predicted"/>
<feature type="region of interest" description="Disordered" evidence="1">
    <location>
        <begin position="386"/>
        <end position="405"/>
    </location>
</feature>
<feature type="compositionally biased region" description="Gly residues" evidence="1">
    <location>
        <begin position="386"/>
        <end position="403"/>
    </location>
</feature>
<dbReference type="Pfam" id="PF01764">
    <property type="entry name" value="Lipase_3"/>
    <property type="match status" value="1"/>
</dbReference>
<evidence type="ECO:0000259" key="2">
    <source>
        <dbReference type="Pfam" id="PF01764"/>
    </source>
</evidence>
<reference evidence="3 4" key="1">
    <citation type="journal article" date="2013" name="BMC Genomics">
        <title>Reconstruction of the lipid metabolism for the microalga Monoraphidium neglectum from its genome sequence reveals characteristics suitable for biofuel production.</title>
        <authorList>
            <person name="Bogen C."/>
            <person name="Al-Dilaimi A."/>
            <person name="Albersmeier A."/>
            <person name="Wichmann J."/>
            <person name="Grundmann M."/>
            <person name="Rupp O."/>
            <person name="Lauersen K.J."/>
            <person name="Blifernez-Klassen O."/>
            <person name="Kalinowski J."/>
            <person name="Goesmann A."/>
            <person name="Mussgnug J.H."/>
            <person name="Kruse O."/>
        </authorList>
    </citation>
    <scope>NUCLEOTIDE SEQUENCE [LARGE SCALE GENOMIC DNA]</scope>
    <source>
        <strain evidence="3 4">SAG 48.87</strain>
    </source>
</reference>
<dbReference type="Gene3D" id="3.40.50.1820">
    <property type="entry name" value="alpha/beta hydrolase"/>
    <property type="match status" value="1"/>
</dbReference>
<keyword evidence="4" id="KW-1185">Reference proteome</keyword>
<sequence length="489" mass="50459">MAALAKLAAVRLPLGATVVQQVARLVASRAAAPPPAGPLEAAAHSAVLFLCNLAVCGPRSACDAALRTPGLLEALATCARGRGSEPWLAQAAVAALQNLVANPQLGDFDTAAVAVVADHPGMLQALAKRLDDASRETPGALDDTMRQVTFRAGHDPYDPSSQMMYAAPQPLMLLISLVDNGRAATVARARCALDAASRCLRRGSPLFKTGAAELIGRLCANREAAAEVLLLRPDLQSAALLSEAAYRTHFDAARLRGHLASVRALLSEADVGELTVHTAGHQRYVVSHGPGAVYVAFQGTQHVGDWAANLRCWHLPLWRRGDGQQHPSAHGGFCRRSMALPLAELRDSARAAGKRLVLCGHSLGGAVAMLGAVSLLREESAAQRAAGGGWGGDGSGEGGGGGAAARDPQIRCISFAAPPVGNEALAREVAAAGWDQYISNFVLPGGRGHAAARVQAATHAAAGDCRRRLLRLQRPRGATGGDVGGAAGP</sequence>
<dbReference type="PANTHER" id="PTHR47523">
    <property type="entry name" value="F21O3.11 PROTEIN"/>
    <property type="match status" value="1"/>
</dbReference>
<organism evidence="3 4">
    <name type="scientific">Monoraphidium neglectum</name>
    <dbReference type="NCBI Taxonomy" id="145388"/>
    <lineage>
        <taxon>Eukaryota</taxon>
        <taxon>Viridiplantae</taxon>
        <taxon>Chlorophyta</taxon>
        <taxon>core chlorophytes</taxon>
        <taxon>Chlorophyceae</taxon>
        <taxon>CS clade</taxon>
        <taxon>Sphaeropleales</taxon>
        <taxon>Selenastraceae</taxon>
        <taxon>Monoraphidium</taxon>
    </lineage>
</organism>
<dbReference type="KEGG" id="mng:MNEG_6931"/>
<dbReference type="PANTHER" id="PTHR47523:SF1">
    <property type="entry name" value="F21O3.11 PROTEIN"/>
    <property type="match status" value="1"/>
</dbReference>
<dbReference type="GO" id="GO:0006629">
    <property type="term" value="P:lipid metabolic process"/>
    <property type="evidence" value="ECO:0007669"/>
    <property type="project" value="InterPro"/>
</dbReference>
<dbReference type="InterPro" id="IPR029058">
    <property type="entry name" value="AB_hydrolase_fold"/>
</dbReference>
<dbReference type="SUPFAM" id="SSF53474">
    <property type="entry name" value="alpha/beta-Hydrolases"/>
    <property type="match status" value="1"/>
</dbReference>
<name>A0A0D2L0X0_9CHLO</name>
<dbReference type="GeneID" id="25739807"/>
<evidence type="ECO:0000313" key="4">
    <source>
        <dbReference type="Proteomes" id="UP000054498"/>
    </source>
</evidence>
<dbReference type="InterPro" id="IPR016024">
    <property type="entry name" value="ARM-type_fold"/>
</dbReference>
<protein>
    <submittedName>
        <fullName evidence="3">Triacylglycerol lipase-like protein</fullName>
    </submittedName>
</protein>
<evidence type="ECO:0000313" key="3">
    <source>
        <dbReference type="EMBL" id="KIZ01029.1"/>
    </source>
</evidence>
<gene>
    <name evidence="3" type="ORF">MNEG_6931</name>
</gene>
<dbReference type="SUPFAM" id="SSF48371">
    <property type="entry name" value="ARM repeat"/>
    <property type="match status" value="1"/>
</dbReference>
<dbReference type="InterPro" id="IPR002921">
    <property type="entry name" value="Fungal_lipase-type"/>
</dbReference>
<dbReference type="Gene3D" id="1.25.10.10">
    <property type="entry name" value="Leucine-rich Repeat Variant"/>
    <property type="match status" value="1"/>
</dbReference>
<dbReference type="OrthoDB" id="438440at2759"/>
<dbReference type="CDD" id="cd00519">
    <property type="entry name" value="Lipase_3"/>
    <property type="match status" value="1"/>
</dbReference>
<dbReference type="Proteomes" id="UP000054498">
    <property type="component" value="Unassembled WGS sequence"/>
</dbReference>
<dbReference type="AlphaFoldDB" id="A0A0D2L0X0"/>
<dbReference type="InterPro" id="IPR011989">
    <property type="entry name" value="ARM-like"/>
</dbReference>
<dbReference type="RefSeq" id="XP_013900048.1">
    <property type="nucleotide sequence ID" value="XM_014044594.1"/>
</dbReference>
<dbReference type="EMBL" id="KK101398">
    <property type="protein sequence ID" value="KIZ01029.1"/>
    <property type="molecule type" value="Genomic_DNA"/>
</dbReference>
<evidence type="ECO:0000256" key="1">
    <source>
        <dbReference type="SAM" id="MobiDB-lite"/>
    </source>
</evidence>
<accession>A0A0D2L0X0</accession>